<dbReference type="EMBL" id="JBICRM010000009">
    <property type="protein sequence ID" value="MFG1705021.1"/>
    <property type="molecule type" value="Genomic_DNA"/>
</dbReference>
<sequence>MTNESDVATGRKYVEELQPRLPAWWLMYSLSRRRLVAFYQGHCPSPGIWVEAEQPDELLHRMSDATTGQGGDRLWAAGPGSWAPILHGRGAGRRAA</sequence>
<proteinExistence type="predicted"/>
<protein>
    <submittedName>
        <fullName evidence="1">Uncharacterized protein</fullName>
    </submittedName>
</protein>
<name>A0ABW7ACF3_9ACTN</name>
<organism evidence="1 2">
    <name type="scientific">Nonomuraea marmarensis</name>
    <dbReference type="NCBI Taxonomy" id="3351344"/>
    <lineage>
        <taxon>Bacteria</taxon>
        <taxon>Bacillati</taxon>
        <taxon>Actinomycetota</taxon>
        <taxon>Actinomycetes</taxon>
        <taxon>Streptosporangiales</taxon>
        <taxon>Streptosporangiaceae</taxon>
        <taxon>Nonomuraea</taxon>
    </lineage>
</organism>
<accession>A0ABW7ACF3</accession>
<dbReference type="RefSeq" id="WP_393166616.1">
    <property type="nucleotide sequence ID" value="NZ_JBICRM010000009.1"/>
</dbReference>
<comment type="caution">
    <text evidence="1">The sequence shown here is derived from an EMBL/GenBank/DDBJ whole genome shotgun (WGS) entry which is preliminary data.</text>
</comment>
<evidence type="ECO:0000313" key="2">
    <source>
        <dbReference type="Proteomes" id="UP001603978"/>
    </source>
</evidence>
<evidence type="ECO:0000313" key="1">
    <source>
        <dbReference type="EMBL" id="MFG1705021.1"/>
    </source>
</evidence>
<gene>
    <name evidence="1" type="ORF">ACFLIM_17675</name>
</gene>
<reference evidence="1 2" key="1">
    <citation type="submission" date="2024-10" db="EMBL/GenBank/DDBJ databases">
        <authorList>
            <person name="Topkara A.R."/>
            <person name="Saygin H."/>
        </authorList>
    </citation>
    <scope>NUCLEOTIDE SEQUENCE [LARGE SCALE GENOMIC DNA]</scope>
    <source>
        <strain evidence="1 2">M3C6</strain>
    </source>
</reference>
<dbReference type="Proteomes" id="UP001603978">
    <property type="component" value="Unassembled WGS sequence"/>
</dbReference>
<keyword evidence="2" id="KW-1185">Reference proteome</keyword>